<dbReference type="Pfam" id="PF07690">
    <property type="entry name" value="MFS_1"/>
    <property type="match status" value="1"/>
</dbReference>
<keyword evidence="3" id="KW-0813">Transport</keyword>
<evidence type="ECO:0000313" key="10">
    <source>
        <dbReference type="Proteomes" id="UP000214880"/>
    </source>
</evidence>
<dbReference type="InterPro" id="IPR036259">
    <property type="entry name" value="MFS_trans_sf"/>
</dbReference>
<dbReference type="EMBL" id="FNHB01000002">
    <property type="protein sequence ID" value="SDM11404.1"/>
    <property type="molecule type" value="Genomic_DNA"/>
</dbReference>
<dbReference type="InterPro" id="IPR004638">
    <property type="entry name" value="EmrB-like"/>
</dbReference>
<reference evidence="9 10" key="1">
    <citation type="submission" date="2016-10" db="EMBL/GenBank/DDBJ databases">
        <authorList>
            <person name="de Groot N.N."/>
        </authorList>
    </citation>
    <scope>NUCLEOTIDE SEQUENCE [LARGE SCALE GENOMIC DNA]</scope>
    <source>
        <strain evidence="9 10">DSM 1736</strain>
    </source>
</reference>
<dbReference type="GO" id="GO:0022857">
    <property type="term" value="F:transmembrane transporter activity"/>
    <property type="evidence" value="ECO:0007669"/>
    <property type="project" value="InterPro"/>
</dbReference>
<dbReference type="InterPro" id="IPR011701">
    <property type="entry name" value="MFS"/>
</dbReference>
<evidence type="ECO:0000256" key="6">
    <source>
        <dbReference type="ARBA" id="ARBA00022989"/>
    </source>
</evidence>
<evidence type="ECO:0000256" key="5">
    <source>
        <dbReference type="ARBA" id="ARBA00022692"/>
    </source>
</evidence>
<dbReference type="PRINTS" id="PR01036">
    <property type="entry name" value="TCRTETB"/>
</dbReference>
<dbReference type="CDD" id="cd17503">
    <property type="entry name" value="MFS_LmrB_MDR_like"/>
    <property type="match status" value="1"/>
</dbReference>
<dbReference type="SUPFAM" id="SSF103473">
    <property type="entry name" value="MFS general substrate transporter"/>
    <property type="match status" value="1"/>
</dbReference>
<evidence type="ECO:0000313" key="9">
    <source>
        <dbReference type="EMBL" id="SDM11404.1"/>
    </source>
</evidence>
<organism evidence="9 10">
    <name type="scientific">Dendrosporobacter quercicolus</name>
    <dbReference type="NCBI Taxonomy" id="146817"/>
    <lineage>
        <taxon>Bacteria</taxon>
        <taxon>Bacillati</taxon>
        <taxon>Bacillota</taxon>
        <taxon>Negativicutes</taxon>
        <taxon>Selenomonadales</taxon>
        <taxon>Sporomusaceae</taxon>
        <taxon>Dendrosporobacter</taxon>
    </lineage>
</organism>
<dbReference type="GO" id="GO:0005886">
    <property type="term" value="C:plasma membrane"/>
    <property type="evidence" value="ECO:0007669"/>
    <property type="project" value="UniProtKB-SubCell"/>
</dbReference>
<dbReference type="PROSITE" id="PS50850">
    <property type="entry name" value="MFS"/>
    <property type="match status" value="1"/>
</dbReference>
<keyword evidence="10" id="KW-1185">Reference proteome</keyword>
<dbReference type="Proteomes" id="UP000214880">
    <property type="component" value="Unassembled WGS sequence"/>
</dbReference>
<dbReference type="Gene3D" id="1.20.1250.20">
    <property type="entry name" value="MFS general substrate transporter like domains"/>
    <property type="match status" value="1"/>
</dbReference>
<evidence type="ECO:0000256" key="2">
    <source>
        <dbReference type="ARBA" id="ARBA00008537"/>
    </source>
</evidence>
<evidence type="ECO:0000256" key="3">
    <source>
        <dbReference type="ARBA" id="ARBA00022448"/>
    </source>
</evidence>
<dbReference type="PANTHER" id="PTHR42718">
    <property type="entry name" value="MAJOR FACILITATOR SUPERFAMILY MULTIDRUG TRANSPORTER MFSC"/>
    <property type="match status" value="1"/>
</dbReference>
<dbReference type="PANTHER" id="PTHR42718:SF9">
    <property type="entry name" value="MAJOR FACILITATOR SUPERFAMILY MULTIDRUG TRANSPORTER MFSC"/>
    <property type="match status" value="1"/>
</dbReference>
<evidence type="ECO:0000256" key="1">
    <source>
        <dbReference type="ARBA" id="ARBA00004651"/>
    </source>
</evidence>
<dbReference type="Gene3D" id="1.20.1720.10">
    <property type="entry name" value="Multidrug resistance protein D"/>
    <property type="match status" value="1"/>
</dbReference>
<comment type="similarity">
    <text evidence="2">Belongs to the major facilitator superfamily. EmrB family.</text>
</comment>
<keyword evidence="7" id="KW-0472">Membrane</keyword>
<keyword evidence="5" id="KW-0812">Transmembrane</keyword>
<keyword evidence="6" id="KW-1133">Transmembrane helix</keyword>
<sequence>MIMNQANLPNQPIKKGMLLCILILGAFLSLLNQTILNVALPELMKQFNVSTTTIQWLSTGFMLVNGIIVPATAFFMKRFTTRQLFVSSMLLLFVGTLINAVAPSFAFLLTGRLIQAAGAGIIMPLLMVVVLAVFPEDGRGTAMGMIGLVIIFAPAIAPTLAGFIIEHFSWRWLFIGMLPLVVVVIVLSLRYLVNVSKPSKPKIDILSILLSTMGFGGLLYGFSSAGDKGWGSTVVLSCLMVGTVCLILFCRRQLTSTNPLMNLQVFKSRMFTMTTIILILSTIVMYADIILLPIYLQESRGYTVLDTGLLLLPGALLSALMSPVSGRLFDTFGAKPLAVAGLLFTFVAIAGVTDLSETTGYNYLMIRTILLRIGMSLIMMPVNTGGLNALPQHLNADGTAVSNTVRQVAGSIGTALPVTIMTIRTQSHVDELFQSGDRLSQSQMIGQATVLGINDAYIFIAVIVIAAFFVTLFMPSQKV</sequence>
<dbReference type="NCBIfam" id="TIGR00711">
    <property type="entry name" value="efflux_EmrB"/>
    <property type="match status" value="1"/>
</dbReference>
<feature type="domain" description="Major facilitator superfamily (MFS) profile" evidence="8">
    <location>
        <begin position="18"/>
        <end position="478"/>
    </location>
</feature>
<evidence type="ECO:0000256" key="4">
    <source>
        <dbReference type="ARBA" id="ARBA00022475"/>
    </source>
</evidence>
<dbReference type="AlphaFoldDB" id="A0A1G9QK34"/>
<keyword evidence="4" id="KW-1003">Cell membrane</keyword>
<proteinExistence type="inferred from homology"/>
<comment type="subcellular location">
    <subcellularLocation>
        <location evidence="1">Cell membrane</location>
        <topology evidence="1">Multi-pass membrane protein</topology>
    </subcellularLocation>
</comment>
<name>A0A1G9QK34_9FIRM</name>
<gene>
    <name evidence="9" type="ORF">SAMN04488502_102207</name>
</gene>
<evidence type="ECO:0000256" key="7">
    <source>
        <dbReference type="ARBA" id="ARBA00023136"/>
    </source>
</evidence>
<dbReference type="InterPro" id="IPR020846">
    <property type="entry name" value="MFS_dom"/>
</dbReference>
<accession>A0A1G9QK34</accession>
<protein>
    <submittedName>
        <fullName evidence="9">Drug resistance transporter, EmrB/QacA subfamily</fullName>
    </submittedName>
</protein>
<dbReference type="STRING" id="146817.SAMN04488502_102207"/>
<evidence type="ECO:0000259" key="8">
    <source>
        <dbReference type="PROSITE" id="PS50850"/>
    </source>
</evidence>